<feature type="transmembrane region" description="Helical" evidence="5">
    <location>
        <begin position="134"/>
        <end position="153"/>
    </location>
</feature>
<keyword evidence="3 5" id="KW-1133">Transmembrane helix</keyword>
<evidence type="ECO:0000256" key="5">
    <source>
        <dbReference type="SAM" id="Phobius"/>
    </source>
</evidence>
<keyword evidence="4 5" id="KW-0472">Membrane</keyword>
<dbReference type="InterPro" id="IPR023380">
    <property type="entry name" value="DsbB-like_sf"/>
</dbReference>
<dbReference type="GO" id="GO:0006457">
    <property type="term" value="P:protein folding"/>
    <property type="evidence" value="ECO:0007669"/>
    <property type="project" value="InterPro"/>
</dbReference>
<comment type="caution">
    <text evidence="6">The sequence shown here is derived from an EMBL/GenBank/DDBJ whole genome shotgun (WGS) entry which is preliminary data.</text>
</comment>
<dbReference type="Gene3D" id="1.20.1550.10">
    <property type="entry name" value="DsbB-like"/>
    <property type="match status" value="1"/>
</dbReference>
<keyword evidence="7" id="KW-1185">Reference proteome</keyword>
<protein>
    <submittedName>
        <fullName evidence="6">Disulfide bond formation protein B</fullName>
    </submittedName>
</protein>
<dbReference type="Proteomes" id="UP000294562">
    <property type="component" value="Unassembled WGS sequence"/>
</dbReference>
<evidence type="ECO:0000313" key="6">
    <source>
        <dbReference type="EMBL" id="TDL90758.1"/>
    </source>
</evidence>
<reference evidence="6 7" key="1">
    <citation type="submission" date="2019-03" db="EMBL/GenBank/DDBJ databases">
        <title>Rhodobacteraceae bacterium SM1902, a new member of the family Rhodobacteraceae isolated from Yantai.</title>
        <authorList>
            <person name="Sun Y."/>
        </authorList>
    </citation>
    <scope>NUCLEOTIDE SEQUENCE [LARGE SCALE GENOMIC DNA]</scope>
    <source>
        <strain evidence="6 7">SM1902</strain>
    </source>
</reference>
<dbReference type="AlphaFoldDB" id="A0A4R6B4W5"/>
<name>A0A4R6B4W5_9RHOB</name>
<sequence>MGRTMAYLAGAGSAAILLGAWGFQYIGGLAPCPICIWQRWPHAVAAILAMLLLALPKPLHGLTMALGAVAAAVTGAIGVYHTGIERGWWQGPDSCTGSGDALGGLTGTDLLDFNAPVTLVMCDDVAWSMFGLSMASWNALASFAFAALWIMALRQRA</sequence>
<dbReference type="EMBL" id="SMZO01000006">
    <property type="protein sequence ID" value="TDL90758.1"/>
    <property type="molecule type" value="Genomic_DNA"/>
</dbReference>
<dbReference type="OrthoDB" id="9808637at2"/>
<dbReference type="InterPro" id="IPR003752">
    <property type="entry name" value="DiS_bond_form_DsbB/BdbC"/>
</dbReference>
<evidence type="ECO:0000313" key="7">
    <source>
        <dbReference type="Proteomes" id="UP000294562"/>
    </source>
</evidence>
<comment type="subcellular location">
    <subcellularLocation>
        <location evidence="1">Membrane</location>
        <topology evidence="1">Multi-pass membrane protein</topology>
    </subcellularLocation>
</comment>
<evidence type="ECO:0000256" key="2">
    <source>
        <dbReference type="ARBA" id="ARBA00022692"/>
    </source>
</evidence>
<evidence type="ECO:0000256" key="1">
    <source>
        <dbReference type="ARBA" id="ARBA00004141"/>
    </source>
</evidence>
<dbReference type="GO" id="GO:0016020">
    <property type="term" value="C:membrane"/>
    <property type="evidence" value="ECO:0007669"/>
    <property type="project" value="UniProtKB-SubCell"/>
</dbReference>
<dbReference type="Pfam" id="PF02600">
    <property type="entry name" value="DsbB"/>
    <property type="match status" value="1"/>
</dbReference>
<feature type="transmembrane region" description="Helical" evidence="5">
    <location>
        <begin position="38"/>
        <end position="55"/>
    </location>
</feature>
<feature type="transmembrane region" description="Helical" evidence="5">
    <location>
        <begin position="62"/>
        <end position="80"/>
    </location>
</feature>
<gene>
    <name evidence="6" type="ORF">E2L05_04410</name>
</gene>
<dbReference type="InterPro" id="IPR024199">
    <property type="entry name" value="Uncharacterised_DsbB"/>
</dbReference>
<dbReference type="GO" id="GO:0015035">
    <property type="term" value="F:protein-disulfide reductase activity"/>
    <property type="evidence" value="ECO:0007669"/>
    <property type="project" value="InterPro"/>
</dbReference>
<evidence type="ECO:0000256" key="3">
    <source>
        <dbReference type="ARBA" id="ARBA00022989"/>
    </source>
</evidence>
<evidence type="ECO:0000256" key="4">
    <source>
        <dbReference type="ARBA" id="ARBA00023136"/>
    </source>
</evidence>
<accession>A0A4R6B4W5</accession>
<dbReference type="SUPFAM" id="SSF158442">
    <property type="entry name" value="DsbB-like"/>
    <property type="match status" value="1"/>
</dbReference>
<dbReference type="PIRSF" id="PIRSF033913">
    <property type="entry name" value="S-S_format_DsbB"/>
    <property type="match status" value="1"/>
</dbReference>
<proteinExistence type="predicted"/>
<organism evidence="6 7">
    <name type="scientific">Meridianimarinicoccus aquatilis</name>
    <dbReference type="NCBI Taxonomy" id="2552766"/>
    <lineage>
        <taxon>Bacteria</taxon>
        <taxon>Pseudomonadati</taxon>
        <taxon>Pseudomonadota</taxon>
        <taxon>Alphaproteobacteria</taxon>
        <taxon>Rhodobacterales</taxon>
        <taxon>Paracoccaceae</taxon>
        <taxon>Meridianimarinicoccus</taxon>
    </lineage>
</organism>
<keyword evidence="2 5" id="KW-0812">Transmembrane</keyword>